<organism evidence="2 3">
    <name type="scientific">Thermincola potens (strain JR)</name>
    <dbReference type="NCBI Taxonomy" id="635013"/>
    <lineage>
        <taxon>Bacteria</taxon>
        <taxon>Bacillati</taxon>
        <taxon>Bacillota</taxon>
        <taxon>Clostridia</taxon>
        <taxon>Eubacteriales</taxon>
        <taxon>Thermincolaceae</taxon>
        <taxon>Thermincola</taxon>
    </lineage>
</organism>
<dbReference type="STRING" id="635013.TherJR_1243"/>
<dbReference type="Proteomes" id="UP000002377">
    <property type="component" value="Chromosome"/>
</dbReference>
<dbReference type="InterPro" id="IPR041698">
    <property type="entry name" value="Methyltransf_25"/>
</dbReference>
<dbReference type="eggNOG" id="COG2227">
    <property type="taxonomic scope" value="Bacteria"/>
</dbReference>
<proteinExistence type="predicted"/>
<evidence type="ECO:0000313" key="3">
    <source>
        <dbReference type="Proteomes" id="UP000002377"/>
    </source>
</evidence>
<dbReference type="PANTHER" id="PTHR43667:SF2">
    <property type="entry name" value="FATTY ACID C-METHYL TRANSFERASE"/>
    <property type="match status" value="1"/>
</dbReference>
<dbReference type="Gene3D" id="3.40.50.150">
    <property type="entry name" value="Vaccinia Virus protein VP39"/>
    <property type="match status" value="1"/>
</dbReference>
<accession>D5XEN6</accession>
<keyword evidence="3" id="KW-1185">Reference proteome</keyword>
<dbReference type="AlphaFoldDB" id="D5XEN6"/>
<feature type="domain" description="Methyltransferase" evidence="1">
    <location>
        <begin position="83"/>
        <end position="172"/>
    </location>
</feature>
<dbReference type="GO" id="GO:0008168">
    <property type="term" value="F:methyltransferase activity"/>
    <property type="evidence" value="ECO:0007669"/>
    <property type="project" value="UniProtKB-KW"/>
</dbReference>
<protein>
    <submittedName>
        <fullName evidence="2">Methyltransferase type 11</fullName>
    </submittedName>
</protein>
<sequence length="293" mass="33538">MPYGNEFEKNKMVDFWAEAWEQAGNIRSKQKQPAKDLQRTVAMWNNRAAGFAKNTTKKDSQTRVEAVLAFLDYCGVKTAGMTVLDIGCGPGNYTIPLAKRAAHVWALDPASNMLEILKERAEKEGVFNITYINRPWEEVELDKEGWLGKFDLVFASMTPGINDKETLEKMIKASKGYCYLSRFAGQRRNNLQEKLWQKLFQEAWSDLSMDIIFPFNLVYAMGYFPSLRFINAKWVNEESVEETTGKLRDWLAGYTDITPAVLESLHEFVVNESVNGLVKEEVETNIGMMVWQV</sequence>
<gene>
    <name evidence="2" type="ordered locus">TherJR_1243</name>
</gene>
<keyword evidence="2" id="KW-0489">Methyltransferase</keyword>
<dbReference type="PANTHER" id="PTHR43667">
    <property type="entry name" value="CYCLOPROPANE-FATTY-ACYL-PHOSPHOLIPID SYNTHASE"/>
    <property type="match status" value="1"/>
</dbReference>
<reference evidence="2 3" key="1">
    <citation type="submission" date="2010-05" db="EMBL/GenBank/DDBJ databases">
        <title>Complete sequence of Thermincola sp. JR.</title>
        <authorList>
            <consortium name="US DOE Joint Genome Institute"/>
            <person name="Lucas S."/>
            <person name="Copeland A."/>
            <person name="Lapidus A."/>
            <person name="Cheng J.-F."/>
            <person name="Bruce D."/>
            <person name="Goodwin L."/>
            <person name="Pitluck S."/>
            <person name="Chertkov O."/>
            <person name="Detter J.C."/>
            <person name="Han C."/>
            <person name="Tapia R."/>
            <person name="Land M."/>
            <person name="Hauser L."/>
            <person name="Kyrpides N."/>
            <person name="Mikhailova N."/>
            <person name="Hazen T.C."/>
            <person name="Woyke T."/>
        </authorList>
    </citation>
    <scope>NUCLEOTIDE SEQUENCE [LARGE SCALE GENOMIC DNA]</scope>
    <source>
        <strain evidence="2 3">JR</strain>
    </source>
</reference>
<dbReference type="InterPro" id="IPR029063">
    <property type="entry name" value="SAM-dependent_MTases_sf"/>
</dbReference>
<dbReference type="InterPro" id="IPR050723">
    <property type="entry name" value="CFA/CMAS"/>
</dbReference>
<dbReference type="CDD" id="cd02440">
    <property type="entry name" value="AdoMet_MTases"/>
    <property type="match status" value="1"/>
</dbReference>
<dbReference type="HOGENOM" id="CLU_060275_2_0_9"/>
<keyword evidence="2" id="KW-0808">Transferase</keyword>
<dbReference type="Pfam" id="PF13649">
    <property type="entry name" value="Methyltransf_25"/>
    <property type="match status" value="1"/>
</dbReference>
<evidence type="ECO:0000259" key="1">
    <source>
        <dbReference type="Pfam" id="PF13649"/>
    </source>
</evidence>
<dbReference type="KEGG" id="tjr:TherJR_1243"/>
<dbReference type="GO" id="GO:0032259">
    <property type="term" value="P:methylation"/>
    <property type="evidence" value="ECO:0007669"/>
    <property type="project" value="UniProtKB-KW"/>
</dbReference>
<dbReference type="SUPFAM" id="SSF53335">
    <property type="entry name" value="S-adenosyl-L-methionine-dependent methyltransferases"/>
    <property type="match status" value="1"/>
</dbReference>
<dbReference type="OrthoDB" id="9791837at2"/>
<name>D5XEN6_THEPJ</name>
<dbReference type="EMBL" id="CP002028">
    <property type="protein sequence ID" value="ADG82107.1"/>
    <property type="molecule type" value="Genomic_DNA"/>
</dbReference>
<evidence type="ECO:0000313" key="2">
    <source>
        <dbReference type="EMBL" id="ADG82107.1"/>
    </source>
</evidence>
<dbReference type="RefSeq" id="WP_013120126.1">
    <property type="nucleotide sequence ID" value="NC_014152.1"/>
</dbReference>